<proteinExistence type="predicted"/>
<accession>A0ABQ1VI43</accession>
<feature type="chain" id="PRO_5046773525" evidence="1">
    <location>
        <begin position="21"/>
        <end position="83"/>
    </location>
</feature>
<evidence type="ECO:0000313" key="3">
    <source>
        <dbReference type="Proteomes" id="UP000640509"/>
    </source>
</evidence>
<name>A0ABQ1VI43_9RHOB</name>
<evidence type="ECO:0000313" key="2">
    <source>
        <dbReference type="EMBL" id="GGF68318.1"/>
    </source>
</evidence>
<keyword evidence="3" id="KW-1185">Reference proteome</keyword>
<dbReference type="Proteomes" id="UP000640509">
    <property type="component" value="Unassembled WGS sequence"/>
</dbReference>
<organism evidence="2 3">
    <name type="scientific">Paracoccus acridae</name>
    <dbReference type="NCBI Taxonomy" id="1795310"/>
    <lineage>
        <taxon>Bacteria</taxon>
        <taxon>Pseudomonadati</taxon>
        <taxon>Pseudomonadota</taxon>
        <taxon>Alphaproteobacteria</taxon>
        <taxon>Rhodobacterales</taxon>
        <taxon>Paracoccaceae</taxon>
        <taxon>Paracoccus</taxon>
    </lineage>
</organism>
<gene>
    <name evidence="2" type="ORF">GCM10011402_20920</name>
</gene>
<dbReference type="RefSeq" id="WP_103171480.1">
    <property type="nucleotide sequence ID" value="NZ_BMIV01000006.1"/>
</dbReference>
<feature type="signal peptide" evidence="1">
    <location>
        <begin position="1"/>
        <end position="20"/>
    </location>
</feature>
<sequence>MKNIAAILGAVILATGTAQAASYNSGNSDADMPTAPVVAAQTVEVKAADLMNKKDLERAGIDADATLSVSDFTAPGPRSTYIR</sequence>
<protein>
    <submittedName>
        <fullName evidence="2">Uncharacterized protein</fullName>
    </submittedName>
</protein>
<evidence type="ECO:0000256" key="1">
    <source>
        <dbReference type="SAM" id="SignalP"/>
    </source>
</evidence>
<keyword evidence="1" id="KW-0732">Signal</keyword>
<comment type="caution">
    <text evidence="2">The sequence shown here is derived from an EMBL/GenBank/DDBJ whole genome shotgun (WGS) entry which is preliminary data.</text>
</comment>
<dbReference type="EMBL" id="BMIV01000006">
    <property type="protein sequence ID" value="GGF68318.1"/>
    <property type="molecule type" value="Genomic_DNA"/>
</dbReference>
<reference evidence="3" key="1">
    <citation type="journal article" date="2019" name="Int. J. Syst. Evol. Microbiol.">
        <title>The Global Catalogue of Microorganisms (GCM) 10K type strain sequencing project: providing services to taxonomists for standard genome sequencing and annotation.</title>
        <authorList>
            <consortium name="The Broad Institute Genomics Platform"/>
            <consortium name="The Broad Institute Genome Sequencing Center for Infectious Disease"/>
            <person name="Wu L."/>
            <person name="Ma J."/>
        </authorList>
    </citation>
    <scope>NUCLEOTIDE SEQUENCE [LARGE SCALE GENOMIC DNA]</scope>
    <source>
        <strain evidence="3">CGMCC 1.15419</strain>
    </source>
</reference>